<comment type="caution">
    <text evidence="1">The sequence shown here is derived from an EMBL/GenBank/DDBJ whole genome shotgun (WGS) entry which is preliminary data.</text>
</comment>
<gene>
    <name evidence="1" type="ORF">FEM33_21670</name>
</gene>
<sequence length="76" mass="8874">MPLLRRFIRSSCNKDEAAQLIKILRSPEGQLLYGELMDETLACNEIEDVLLTDEQIEMSFCKLENRIDNMIELAWI</sequence>
<name>A0A5M8QKP1_9BACT</name>
<proteinExistence type="predicted"/>
<dbReference type="Proteomes" id="UP000323994">
    <property type="component" value="Unassembled WGS sequence"/>
</dbReference>
<dbReference type="EMBL" id="VBSN01000066">
    <property type="protein sequence ID" value="KAA6436747.1"/>
    <property type="molecule type" value="Genomic_DNA"/>
</dbReference>
<dbReference type="RefSeq" id="WP_139014067.1">
    <property type="nucleotide sequence ID" value="NZ_VBSN01000066.1"/>
</dbReference>
<organism evidence="1 2">
    <name type="scientific">Dyadobacter flavalbus</name>
    <dbReference type="NCBI Taxonomy" id="2579942"/>
    <lineage>
        <taxon>Bacteria</taxon>
        <taxon>Pseudomonadati</taxon>
        <taxon>Bacteroidota</taxon>
        <taxon>Cytophagia</taxon>
        <taxon>Cytophagales</taxon>
        <taxon>Spirosomataceae</taxon>
        <taxon>Dyadobacter</taxon>
    </lineage>
</organism>
<evidence type="ECO:0000313" key="1">
    <source>
        <dbReference type="EMBL" id="KAA6436747.1"/>
    </source>
</evidence>
<keyword evidence="2" id="KW-1185">Reference proteome</keyword>
<reference evidence="1 2" key="1">
    <citation type="submission" date="2019-05" db="EMBL/GenBank/DDBJ databases">
        <authorList>
            <person name="Qu J.-H."/>
        </authorList>
    </citation>
    <scope>NUCLEOTIDE SEQUENCE [LARGE SCALE GENOMIC DNA]</scope>
    <source>
        <strain evidence="1 2">NS28</strain>
    </source>
</reference>
<accession>A0A5M8QKP1</accession>
<evidence type="ECO:0000313" key="2">
    <source>
        <dbReference type="Proteomes" id="UP000323994"/>
    </source>
</evidence>
<dbReference type="AlphaFoldDB" id="A0A5M8QKP1"/>
<protein>
    <submittedName>
        <fullName evidence="1">Uncharacterized protein</fullName>
    </submittedName>
</protein>